<accession>A0AA38VT67</accession>
<feature type="compositionally biased region" description="Polar residues" evidence="8">
    <location>
        <begin position="513"/>
        <end position="526"/>
    </location>
</feature>
<dbReference type="InterPro" id="IPR045095">
    <property type="entry name" value="ACDP"/>
</dbReference>
<evidence type="ECO:0000256" key="3">
    <source>
        <dbReference type="ARBA" id="ARBA00022737"/>
    </source>
</evidence>
<keyword evidence="4 7" id="KW-1133">Transmembrane helix</keyword>
<dbReference type="InterPro" id="IPR046342">
    <property type="entry name" value="CBS_dom_sf"/>
</dbReference>
<feature type="transmembrane region" description="Helical" evidence="9">
    <location>
        <begin position="158"/>
        <end position="177"/>
    </location>
</feature>
<dbReference type="InterPro" id="IPR002550">
    <property type="entry name" value="CNNM"/>
</dbReference>
<keyword evidence="5 7" id="KW-0472">Membrane</keyword>
<dbReference type="FunFam" id="3.10.580.10:FF:000006">
    <property type="entry name" value="DUF21 and CBS domain protein"/>
    <property type="match status" value="1"/>
</dbReference>
<feature type="domain" description="CNNM transmembrane" evidence="11">
    <location>
        <begin position="68"/>
        <end position="253"/>
    </location>
</feature>
<evidence type="ECO:0000256" key="2">
    <source>
        <dbReference type="ARBA" id="ARBA00022692"/>
    </source>
</evidence>
<evidence type="ECO:0000256" key="4">
    <source>
        <dbReference type="ARBA" id="ARBA00022989"/>
    </source>
</evidence>
<evidence type="ECO:0000256" key="8">
    <source>
        <dbReference type="SAM" id="MobiDB-lite"/>
    </source>
</evidence>
<name>A0AA38VT67_9PEZI</name>
<keyword evidence="6" id="KW-0129">CBS domain</keyword>
<feature type="region of interest" description="Disordered" evidence="8">
    <location>
        <begin position="691"/>
        <end position="802"/>
    </location>
</feature>
<comment type="subcellular location">
    <subcellularLocation>
        <location evidence="1">Membrane</location>
        <topology evidence="1">Multi-pass membrane protein</topology>
    </subcellularLocation>
</comment>
<gene>
    <name evidence="12" type="ORF">NKR19_g1355</name>
</gene>
<evidence type="ECO:0000256" key="7">
    <source>
        <dbReference type="PROSITE-ProRule" id="PRU01193"/>
    </source>
</evidence>
<dbReference type="GO" id="GO:0005737">
    <property type="term" value="C:cytoplasm"/>
    <property type="evidence" value="ECO:0007669"/>
    <property type="project" value="TreeGrafter"/>
</dbReference>
<evidence type="ECO:0000256" key="5">
    <source>
        <dbReference type="ARBA" id="ARBA00023136"/>
    </source>
</evidence>
<feature type="region of interest" description="Disordered" evidence="8">
    <location>
        <begin position="631"/>
        <end position="650"/>
    </location>
</feature>
<dbReference type="CDD" id="cd04590">
    <property type="entry name" value="CBS_pair_CorC_HlyC_assoc"/>
    <property type="match status" value="1"/>
</dbReference>
<evidence type="ECO:0000313" key="13">
    <source>
        <dbReference type="Proteomes" id="UP001174691"/>
    </source>
</evidence>
<keyword evidence="2 7" id="KW-0812">Transmembrane</keyword>
<feature type="domain" description="CBS" evidence="10">
    <location>
        <begin position="333"/>
        <end position="399"/>
    </location>
</feature>
<feature type="region of interest" description="Disordered" evidence="8">
    <location>
        <begin position="1"/>
        <end position="26"/>
    </location>
</feature>
<dbReference type="Pfam" id="PF01595">
    <property type="entry name" value="CNNM"/>
    <property type="match status" value="1"/>
</dbReference>
<evidence type="ECO:0000259" key="11">
    <source>
        <dbReference type="PROSITE" id="PS51846"/>
    </source>
</evidence>
<dbReference type="Gene3D" id="3.10.580.10">
    <property type="entry name" value="CBS-domain"/>
    <property type="match status" value="1"/>
</dbReference>
<feature type="region of interest" description="Disordered" evidence="8">
    <location>
        <begin position="421"/>
        <end position="461"/>
    </location>
</feature>
<comment type="caution">
    <text evidence="12">The sequence shown here is derived from an EMBL/GenBank/DDBJ whole genome shotgun (WGS) entry which is preliminary data.</text>
</comment>
<protein>
    <submittedName>
        <fullName evidence="12">DUF21-domain-containing protein</fullName>
    </submittedName>
</protein>
<keyword evidence="13" id="KW-1185">Reference proteome</keyword>
<feature type="compositionally biased region" description="Acidic residues" evidence="8">
    <location>
        <begin position="734"/>
        <end position="745"/>
    </location>
</feature>
<reference evidence="12" key="1">
    <citation type="submission" date="2022-07" db="EMBL/GenBank/DDBJ databases">
        <title>Fungi with potential for degradation of polypropylene.</title>
        <authorList>
            <person name="Gostincar C."/>
        </authorList>
    </citation>
    <scope>NUCLEOTIDE SEQUENCE</scope>
    <source>
        <strain evidence="12">EXF-13287</strain>
    </source>
</reference>
<dbReference type="SUPFAM" id="SSF54631">
    <property type="entry name" value="CBS-domain pair"/>
    <property type="match status" value="1"/>
</dbReference>
<dbReference type="EMBL" id="JANBVN010000012">
    <property type="protein sequence ID" value="KAJ9162392.1"/>
    <property type="molecule type" value="Genomic_DNA"/>
</dbReference>
<dbReference type="GO" id="GO:0010960">
    <property type="term" value="P:magnesium ion homeostasis"/>
    <property type="evidence" value="ECO:0007669"/>
    <property type="project" value="InterPro"/>
</dbReference>
<feature type="compositionally biased region" description="Basic residues" evidence="8">
    <location>
        <begin position="786"/>
        <end position="802"/>
    </location>
</feature>
<organism evidence="12 13">
    <name type="scientific">Coniochaeta hoffmannii</name>
    <dbReference type="NCBI Taxonomy" id="91930"/>
    <lineage>
        <taxon>Eukaryota</taxon>
        <taxon>Fungi</taxon>
        <taxon>Dikarya</taxon>
        <taxon>Ascomycota</taxon>
        <taxon>Pezizomycotina</taxon>
        <taxon>Sordariomycetes</taxon>
        <taxon>Sordariomycetidae</taxon>
        <taxon>Coniochaetales</taxon>
        <taxon>Coniochaetaceae</taxon>
        <taxon>Coniochaeta</taxon>
    </lineage>
</organism>
<dbReference type="GO" id="GO:0016020">
    <property type="term" value="C:membrane"/>
    <property type="evidence" value="ECO:0007669"/>
    <property type="project" value="UniProtKB-SubCell"/>
</dbReference>
<evidence type="ECO:0000313" key="12">
    <source>
        <dbReference type="EMBL" id="KAJ9162392.1"/>
    </source>
</evidence>
<dbReference type="PROSITE" id="PS51371">
    <property type="entry name" value="CBS"/>
    <property type="match status" value="1"/>
</dbReference>
<evidence type="ECO:0000256" key="6">
    <source>
        <dbReference type="PROSITE-ProRule" id="PRU00703"/>
    </source>
</evidence>
<feature type="region of interest" description="Disordered" evidence="8">
    <location>
        <begin position="508"/>
        <end position="540"/>
    </location>
</feature>
<dbReference type="PANTHER" id="PTHR12064:SF97">
    <property type="entry name" value="METAL TRANSPORTER CNNM-5"/>
    <property type="match status" value="1"/>
</dbReference>
<dbReference type="GO" id="GO:0030026">
    <property type="term" value="P:intracellular manganese ion homeostasis"/>
    <property type="evidence" value="ECO:0007669"/>
    <property type="project" value="TreeGrafter"/>
</dbReference>
<feature type="compositionally biased region" description="Low complexity" evidence="8">
    <location>
        <begin position="14"/>
        <end position="24"/>
    </location>
</feature>
<dbReference type="PANTHER" id="PTHR12064">
    <property type="entry name" value="METAL TRANSPORTER CNNM"/>
    <property type="match status" value="1"/>
</dbReference>
<dbReference type="Proteomes" id="UP001174691">
    <property type="component" value="Unassembled WGS sequence"/>
</dbReference>
<keyword evidence="3" id="KW-0677">Repeat</keyword>
<dbReference type="InterPro" id="IPR044751">
    <property type="entry name" value="Ion_transp-like_CBS"/>
</dbReference>
<dbReference type="AlphaFoldDB" id="A0AA38VT67"/>
<sequence length="802" mass="85047">MAAATARTRATKPSSSSSSSSSSSNGVLRARPFALGISKILFMGLSSVVSAAPVSVFQHYDDDVPEEQGASLWVLYVASAVLVLLGGAFAGLTIALMGQDGIYLQVLSRDHSEPQQKNAKRVYDLLGKGKHWVLVTLLLSNVIVNETLPVVLDRCLGGGVAAVVGSTFLIVIFGEVIPQSLCVRYGLQIGGYMSKPVLALMWLMAPLAWPTAKLLDWLLGEDQGTVYKKSGLKTLVTLHKNLGDVSERLNQDEVTIISAVLDLKAKPVESVMTPMSDVFVMSEDTVLDEQTMDLILSAGYSRIPIHEPGNPTNFVGMLLVKILITYDPEDAKLVREFPLATLPETRPETSCLDIVNFFQEGKSHMVLVSEFPGEDHGALGVVTLEDVIEELIGEEIIDESDVYIDVHKAIRRLTPAPKARLQRRYSDQMPKPNDTGVLVDTSIPSDPTPTARRPGSVTANSEAHIMSTSPRAATVMMRRSSAGLDGQLIKSTVPVRANLEEMRQHLRHLGPSNPATNPKNTRSTTVKIKPGLGTSSTRMGSTAGELLEEAPAEAHHRPDADETTALLNAVSGKDGIQALQEHYGTVSPKPKTPPTTAHQQNGGTQTAATATDEEEEDLADKATQTGDLAPADLLGVSPVSNDSVHSLPSDLGQAAAAAAAQHHHQPKRYVRSGSITENVVETRGVRKVVLETTSSNEDDDGGVIAVRSPGGGSPGIKAASRSTLALFGGRGDIAEEEEEDEDEDEGSGKGGREGGGGDGAGEREGGAVVSNGDGGEGSGSGLPKAPGRKKNNRRKKRRGGKS</sequence>
<feature type="transmembrane region" description="Helical" evidence="9">
    <location>
        <begin position="40"/>
        <end position="60"/>
    </location>
</feature>
<proteinExistence type="predicted"/>
<evidence type="ECO:0000256" key="1">
    <source>
        <dbReference type="ARBA" id="ARBA00004141"/>
    </source>
</evidence>
<dbReference type="InterPro" id="IPR000644">
    <property type="entry name" value="CBS_dom"/>
</dbReference>
<feature type="transmembrane region" description="Helical" evidence="9">
    <location>
        <begin position="72"/>
        <end position="97"/>
    </location>
</feature>
<evidence type="ECO:0000259" key="10">
    <source>
        <dbReference type="PROSITE" id="PS51371"/>
    </source>
</evidence>
<feature type="region of interest" description="Disordered" evidence="8">
    <location>
        <begin position="584"/>
        <end position="621"/>
    </location>
</feature>
<dbReference type="PROSITE" id="PS51846">
    <property type="entry name" value="CNNM"/>
    <property type="match status" value="1"/>
</dbReference>
<evidence type="ECO:0000256" key="9">
    <source>
        <dbReference type="SAM" id="Phobius"/>
    </source>
</evidence>